<proteinExistence type="inferred from homology"/>
<keyword evidence="3" id="KW-0378">Hydrolase</keyword>
<dbReference type="InterPro" id="IPR036196">
    <property type="entry name" value="Ptyr_pPase_sf"/>
</dbReference>
<evidence type="ECO:0000256" key="4">
    <source>
        <dbReference type="ARBA" id="ARBA00022912"/>
    </source>
</evidence>
<keyword evidence="4" id="KW-0904">Protein phosphatase</keyword>
<dbReference type="STRING" id="89524.SAMN05444370_11127"/>
<dbReference type="CDD" id="cd16343">
    <property type="entry name" value="LMWPTP"/>
    <property type="match status" value="1"/>
</dbReference>
<dbReference type="GO" id="GO:0004725">
    <property type="term" value="F:protein tyrosine phosphatase activity"/>
    <property type="evidence" value="ECO:0007669"/>
    <property type="project" value="UniProtKB-EC"/>
</dbReference>
<evidence type="ECO:0000256" key="2">
    <source>
        <dbReference type="ARBA" id="ARBA00013064"/>
    </source>
</evidence>
<dbReference type="SMART" id="SM00226">
    <property type="entry name" value="LMWPc"/>
    <property type="match status" value="1"/>
</dbReference>
<evidence type="ECO:0000256" key="1">
    <source>
        <dbReference type="ARBA" id="ARBA00011063"/>
    </source>
</evidence>
<protein>
    <recommendedName>
        <fullName evidence="2">protein-tyrosine-phosphatase</fullName>
        <ecNumber evidence="2">3.1.3.48</ecNumber>
    </recommendedName>
</protein>
<dbReference type="EMBL" id="FNQM01000011">
    <property type="protein sequence ID" value="SEA75888.1"/>
    <property type="molecule type" value="Genomic_DNA"/>
</dbReference>
<feature type="active site" description="Proton donor" evidence="5">
    <location>
        <position position="142"/>
    </location>
</feature>
<dbReference type="EC" id="3.1.3.48" evidence="2"/>
<dbReference type="PANTHER" id="PTHR11717:SF7">
    <property type="entry name" value="LOW MOLECULAR WEIGHT PHOSPHOTYROSINE PROTEIN PHOSPHATASE"/>
    <property type="match status" value="1"/>
</dbReference>
<dbReference type="AlphaFoldDB" id="A0A1H4DTP3"/>
<gene>
    <name evidence="7" type="ORF">SAMN05444370_11127</name>
</gene>
<dbReference type="Gene3D" id="3.40.50.2300">
    <property type="match status" value="1"/>
</dbReference>
<evidence type="ECO:0000256" key="3">
    <source>
        <dbReference type="ARBA" id="ARBA00022801"/>
    </source>
</evidence>
<dbReference type="Proteomes" id="UP000198703">
    <property type="component" value="Unassembled WGS sequence"/>
</dbReference>
<reference evidence="7 8" key="1">
    <citation type="submission" date="2016-10" db="EMBL/GenBank/DDBJ databases">
        <authorList>
            <person name="de Groot N.N."/>
        </authorList>
    </citation>
    <scope>NUCLEOTIDE SEQUENCE [LARGE SCALE GENOMIC DNA]</scope>
    <source>
        <strain evidence="7 8">DSM 15345</strain>
    </source>
</reference>
<dbReference type="InterPro" id="IPR050438">
    <property type="entry name" value="LMW_PTPase"/>
</dbReference>
<feature type="active site" description="Nucleophile" evidence="5">
    <location>
        <position position="28"/>
    </location>
</feature>
<keyword evidence="8" id="KW-1185">Reference proteome</keyword>
<evidence type="ECO:0000256" key="5">
    <source>
        <dbReference type="PIRSR" id="PIRSR617867-1"/>
    </source>
</evidence>
<dbReference type="Pfam" id="PF01451">
    <property type="entry name" value="LMWPc"/>
    <property type="match status" value="1"/>
</dbReference>
<organism evidence="7 8">
    <name type="scientific">Rubrimonas cliftonensis</name>
    <dbReference type="NCBI Taxonomy" id="89524"/>
    <lineage>
        <taxon>Bacteria</taxon>
        <taxon>Pseudomonadati</taxon>
        <taxon>Pseudomonadota</taxon>
        <taxon>Alphaproteobacteria</taxon>
        <taxon>Rhodobacterales</taxon>
        <taxon>Paracoccaceae</taxon>
        <taxon>Rubrimonas</taxon>
    </lineage>
</organism>
<dbReference type="InterPro" id="IPR023485">
    <property type="entry name" value="Ptyr_pPase"/>
</dbReference>
<dbReference type="PANTHER" id="PTHR11717">
    <property type="entry name" value="LOW MOLECULAR WEIGHT PROTEIN TYROSINE PHOSPHATASE"/>
    <property type="match status" value="1"/>
</dbReference>
<dbReference type="PRINTS" id="PR00719">
    <property type="entry name" value="LMWPTPASE"/>
</dbReference>
<evidence type="ECO:0000313" key="8">
    <source>
        <dbReference type="Proteomes" id="UP000198703"/>
    </source>
</evidence>
<accession>A0A1H4DTP3</accession>
<comment type="similarity">
    <text evidence="1">Belongs to the low molecular weight phosphotyrosine protein phosphatase family.</text>
</comment>
<dbReference type="InterPro" id="IPR017867">
    <property type="entry name" value="Tyr_phospatase_low_mol_wt"/>
</dbReference>
<dbReference type="SUPFAM" id="SSF52788">
    <property type="entry name" value="Phosphotyrosine protein phosphatases I"/>
    <property type="match status" value="1"/>
</dbReference>
<sequence>MLTFSKMLATGVRGVDLSQGVPHFLIVCYGNICRSPMAQGIFERLGRSMCAPLAVDSAGVSGWHAGSPPDPRAMIAAARRGVDITNQLSRGLREADFFEADHILAVDRRVFATLRLRAPAGMRARLGMLMELAPDGDIEVPDPYNDGAEVFDAIYDQMERGARAQLEHVLLATVR</sequence>
<dbReference type="RefSeq" id="WP_175478940.1">
    <property type="nucleotide sequence ID" value="NZ_FNQM01000011.1"/>
</dbReference>
<name>A0A1H4DTP3_9RHOB</name>
<feature type="active site" evidence="5">
    <location>
        <position position="34"/>
    </location>
</feature>
<evidence type="ECO:0000259" key="6">
    <source>
        <dbReference type="SMART" id="SM00226"/>
    </source>
</evidence>
<evidence type="ECO:0000313" key="7">
    <source>
        <dbReference type="EMBL" id="SEA75888.1"/>
    </source>
</evidence>
<feature type="domain" description="Phosphotyrosine protein phosphatase I" evidence="6">
    <location>
        <begin position="22"/>
        <end position="168"/>
    </location>
</feature>